<accession>A0A2H1KT76</accession>
<keyword evidence="3" id="KW-1185">Reference proteome</keyword>
<proteinExistence type="predicted"/>
<dbReference type="EMBL" id="FXZE01000033">
    <property type="protein sequence ID" value="SMY02985.1"/>
    <property type="molecule type" value="Genomic_DNA"/>
</dbReference>
<gene>
    <name evidence="2" type="ORF">BANT10_03466</name>
</gene>
<reference evidence="3" key="1">
    <citation type="submission" date="2017-03" db="EMBL/GenBank/DDBJ databases">
        <authorList>
            <person name="Monnet C."/>
        </authorList>
    </citation>
    <scope>NUCLEOTIDE SEQUENCE [LARGE SCALE GENOMIC DNA]</scope>
    <source>
        <strain evidence="3">P10</strain>
    </source>
</reference>
<name>A0A2H1KT76_9MICO</name>
<evidence type="ECO:0000313" key="2">
    <source>
        <dbReference type="EMBL" id="SMY02985.1"/>
    </source>
</evidence>
<dbReference type="AlphaFoldDB" id="A0A2H1KT76"/>
<protein>
    <submittedName>
        <fullName evidence="2">Uncharacterized protein</fullName>
    </submittedName>
</protein>
<dbReference type="Proteomes" id="UP000234342">
    <property type="component" value="Unassembled WGS sequence"/>
</dbReference>
<evidence type="ECO:0000256" key="1">
    <source>
        <dbReference type="SAM" id="MobiDB-lite"/>
    </source>
</evidence>
<dbReference type="RefSeq" id="WP_233429548.1">
    <property type="nucleotide sequence ID" value="NZ_FXZE01000033.1"/>
</dbReference>
<sequence length="46" mass="5005">MYSSAFGGKFPAIDESYDSHPTDPEYIRSLLGTHELGGRKDDDTGA</sequence>
<feature type="region of interest" description="Disordered" evidence="1">
    <location>
        <begin position="1"/>
        <end position="24"/>
    </location>
</feature>
<evidence type="ECO:0000313" key="3">
    <source>
        <dbReference type="Proteomes" id="UP000234342"/>
    </source>
</evidence>
<organism evidence="2 3">
    <name type="scientific">Brevibacterium antiquum</name>
    <dbReference type="NCBI Taxonomy" id="234835"/>
    <lineage>
        <taxon>Bacteria</taxon>
        <taxon>Bacillati</taxon>
        <taxon>Actinomycetota</taxon>
        <taxon>Actinomycetes</taxon>
        <taxon>Micrococcales</taxon>
        <taxon>Brevibacteriaceae</taxon>
        <taxon>Brevibacterium</taxon>
    </lineage>
</organism>